<dbReference type="Gene3D" id="1.10.510.10">
    <property type="entry name" value="Transferase(Phosphotransferase) domain 1"/>
    <property type="match status" value="1"/>
</dbReference>
<evidence type="ECO:0000256" key="1">
    <source>
        <dbReference type="ARBA" id="ARBA00004123"/>
    </source>
</evidence>
<gene>
    <name evidence="6" type="primary">pds5b-b_1</name>
    <name evidence="6" type="ORF">Zm00014a_023984</name>
</gene>
<keyword evidence="4" id="KW-0539">Nucleus</keyword>
<dbReference type="GO" id="GO:0007064">
    <property type="term" value="P:mitotic sister chromatid cohesion"/>
    <property type="evidence" value="ECO:0007669"/>
    <property type="project" value="InterPro"/>
</dbReference>
<dbReference type="Pfam" id="PF20168">
    <property type="entry name" value="PDS5"/>
    <property type="match status" value="1"/>
</dbReference>
<evidence type="ECO:0000313" key="6">
    <source>
        <dbReference type="EMBL" id="PWZ21859.1"/>
    </source>
</evidence>
<feature type="region of interest" description="Disordered" evidence="5">
    <location>
        <begin position="186"/>
        <end position="213"/>
    </location>
</feature>
<dbReference type="InterPro" id="IPR011009">
    <property type="entry name" value="Kinase-like_dom_sf"/>
</dbReference>
<dbReference type="EMBL" id="NCVQ01000006">
    <property type="protein sequence ID" value="PWZ21859.1"/>
    <property type="molecule type" value="Genomic_DNA"/>
</dbReference>
<keyword evidence="2" id="KW-0227">DNA damage</keyword>
<feature type="compositionally biased region" description="Low complexity" evidence="5">
    <location>
        <begin position="288"/>
        <end position="297"/>
    </location>
</feature>
<dbReference type="AlphaFoldDB" id="A0A3L6EMF7"/>
<accession>A0A3L6EMF7</accession>
<keyword evidence="3" id="KW-0234">DNA repair</keyword>
<dbReference type="PANTHER" id="PTHR12663">
    <property type="entry name" value="ANDROGEN INDUCED INHIBITOR OF PROLIFERATION AS3 / PDS5-RELATED"/>
    <property type="match status" value="1"/>
</dbReference>
<dbReference type="FunFam" id="1.10.510.10:FF:002943">
    <property type="match status" value="1"/>
</dbReference>
<evidence type="ECO:0000313" key="7">
    <source>
        <dbReference type="Proteomes" id="UP000251960"/>
    </source>
</evidence>
<sequence length="348" mass="39139">MQEVEECLLKVEQSPPESTSNALQLATAALVKKEMLTHVDSNIRLVVASCISEITRITALDAPYDDDAVKDVFSLIVEAFKHLDDIESPFFGRRTSILDTVAKVRSCVVMLDLECDDLINDMFHHFLRTVNSGHSEAVICCMETIIMRLKSWSANSSSRAPERPRQRCGLVGLRRLPLRARLRPHALQGPHQGGHPQEHPLQAGHLPSAGRRGRRIRSQLRDLVGLLLERDPRRRMGVTHGTAEIKWHPFFASVDWALIRCVAPPVVPDRDTVTPAGGGDRKATKLGSWSSMSSNCGSKKRKSSRRSSFGRRCTSTCEERQGFFRMLMSWNQESRFSNKIKTTTSKER</sequence>
<name>A0A3L6EMF7_MAIZE</name>
<comment type="subcellular location">
    <subcellularLocation>
        <location evidence="1">Nucleus</location>
    </subcellularLocation>
</comment>
<feature type="compositionally biased region" description="Basic residues" evidence="5">
    <location>
        <begin position="298"/>
        <end position="309"/>
    </location>
</feature>
<proteinExistence type="predicted"/>
<dbReference type="Proteomes" id="UP000251960">
    <property type="component" value="Chromosome 5"/>
</dbReference>
<comment type="caution">
    <text evidence="6">The sequence shown here is derived from an EMBL/GenBank/DDBJ whole genome shotgun (WGS) entry which is preliminary data.</text>
</comment>
<evidence type="ECO:0000256" key="2">
    <source>
        <dbReference type="ARBA" id="ARBA00022763"/>
    </source>
</evidence>
<organism evidence="6 7">
    <name type="scientific">Zea mays</name>
    <name type="common">Maize</name>
    <dbReference type="NCBI Taxonomy" id="4577"/>
    <lineage>
        <taxon>Eukaryota</taxon>
        <taxon>Viridiplantae</taxon>
        <taxon>Streptophyta</taxon>
        <taxon>Embryophyta</taxon>
        <taxon>Tracheophyta</taxon>
        <taxon>Spermatophyta</taxon>
        <taxon>Magnoliopsida</taxon>
        <taxon>Liliopsida</taxon>
        <taxon>Poales</taxon>
        <taxon>Poaceae</taxon>
        <taxon>PACMAD clade</taxon>
        <taxon>Panicoideae</taxon>
        <taxon>Andropogonodae</taxon>
        <taxon>Andropogoneae</taxon>
        <taxon>Tripsacinae</taxon>
        <taxon>Zea</taxon>
    </lineage>
</organism>
<dbReference type="InterPro" id="IPR039776">
    <property type="entry name" value="Pds5"/>
</dbReference>
<dbReference type="SUPFAM" id="SSF56112">
    <property type="entry name" value="Protein kinase-like (PK-like)"/>
    <property type="match status" value="1"/>
</dbReference>
<protein>
    <submittedName>
        <fullName evidence="6">Sister chromatid cohesion protein PDS5 B-B</fullName>
    </submittedName>
</protein>
<dbReference type="ExpressionAtlas" id="A0A3L6EMF7">
    <property type="expression patterns" value="baseline and differential"/>
</dbReference>
<dbReference type="PANTHER" id="PTHR12663:SF44">
    <property type="entry name" value="OS02G0612800 PROTEIN"/>
    <property type="match status" value="1"/>
</dbReference>
<dbReference type="GO" id="GO:0005634">
    <property type="term" value="C:nucleus"/>
    <property type="evidence" value="ECO:0007669"/>
    <property type="project" value="UniProtKB-SubCell"/>
</dbReference>
<feature type="region of interest" description="Disordered" evidence="5">
    <location>
        <begin position="272"/>
        <end position="311"/>
    </location>
</feature>
<evidence type="ECO:0000256" key="5">
    <source>
        <dbReference type="SAM" id="MobiDB-lite"/>
    </source>
</evidence>
<evidence type="ECO:0000256" key="4">
    <source>
        <dbReference type="ARBA" id="ARBA00023242"/>
    </source>
</evidence>
<evidence type="ECO:0000256" key="3">
    <source>
        <dbReference type="ARBA" id="ARBA00023204"/>
    </source>
</evidence>
<dbReference type="GO" id="GO:0006281">
    <property type="term" value="P:DNA repair"/>
    <property type="evidence" value="ECO:0007669"/>
    <property type="project" value="UniProtKB-KW"/>
</dbReference>
<reference evidence="6 7" key="1">
    <citation type="journal article" date="2018" name="Nat. Genet.">
        <title>Extensive intraspecific gene order and gene structural variations between Mo17 and other maize genomes.</title>
        <authorList>
            <person name="Sun S."/>
            <person name="Zhou Y."/>
            <person name="Chen J."/>
            <person name="Shi J."/>
            <person name="Zhao H."/>
            <person name="Zhao H."/>
            <person name="Song W."/>
            <person name="Zhang M."/>
            <person name="Cui Y."/>
            <person name="Dong X."/>
            <person name="Liu H."/>
            <person name="Ma X."/>
            <person name="Jiao Y."/>
            <person name="Wang B."/>
            <person name="Wei X."/>
            <person name="Stein J.C."/>
            <person name="Glaubitz J.C."/>
            <person name="Lu F."/>
            <person name="Yu G."/>
            <person name="Liang C."/>
            <person name="Fengler K."/>
            <person name="Li B."/>
            <person name="Rafalski A."/>
            <person name="Schnable P.S."/>
            <person name="Ware D.H."/>
            <person name="Buckler E.S."/>
            <person name="Lai J."/>
        </authorList>
    </citation>
    <scope>NUCLEOTIDE SEQUENCE [LARGE SCALE GENOMIC DNA]</scope>
    <source>
        <strain evidence="7">cv. Missouri 17</strain>
        <tissue evidence="6">Seedling</tissue>
    </source>
</reference>